<organism evidence="3 4">
    <name type="scientific">Grifola frondosa</name>
    <name type="common">Maitake</name>
    <name type="synonym">Polyporus frondosus</name>
    <dbReference type="NCBI Taxonomy" id="5627"/>
    <lineage>
        <taxon>Eukaryota</taxon>
        <taxon>Fungi</taxon>
        <taxon>Dikarya</taxon>
        <taxon>Basidiomycota</taxon>
        <taxon>Agaricomycotina</taxon>
        <taxon>Agaricomycetes</taxon>
        <taxon>Polyporales</taxon>
        <taxon>Grifolaceae</taxon>
        <taxon>Grifola</taxon>
    </lineage>
</organism>
<dbReference type="Proteomes" id="UP000092993">
    <property type="component" value="Unassembled WGS sequence"/>
</dbReference>
<name>A0A1C7MKR5_GRIFR</name>
<evidence type="ECO:0000313" key="4">
    <source>
        <dbReference type="Proteomes" id="UP000092993"/>
    </source>
</evidence>
<keyword evidence="4" id="KW-1185">Reference proteome</keyword>
<dbReference type="AlphaFoldDB" id="A0A1C7MKR5"/>
<dbReference type="OrthoDB" id="2739948at2759"/>
<comment type="caution">
    <text evidence="3">The sequence shown here is derived from an EMBL/GenBank/DDBJ whole genome shotgun (WGS) entry which is preliminary data.</text>
</comment>
<dbReference type="InterPro" id="IPR040976">
    <property type="entry name" value="Pkinase_fungal"/>
</dbReference>
<evidence type="ECO:0000259" key="2">
    <source>
        <dbReference type="Pfam" id="PF17667"/>
    </source>
</evidence>
<feature type="domain" description="Fungal-type protein kinase" evidence="2">
    <location>
        <begin position="141"/>
        <end position="308"/>
    </location>
</feature>
<gene>
    <name evidence="3" type="ORF">A0H81_01955</name>
</gene>
<dbReference type="Pfam" id="PF17667">
    <property type="entry name" value="Pkinase_fungal"/>
    <property type="match status" value="1"/>
</dbReference>
<protein>
    <recommendedName>
        <fullName evidence="2">Fungal-type protein kinase domain-containing protein</fullName>
    </recommendedName>
</protein>
<sequence>MDSSRADDEFAAQQLQAAPNYIRGGTPLKICMPTLYKSPSDHPPHPRCMIQRRQLAYDMSGKWAKMTTELFLAAMPVRCERTMRRHPKWTNMFSKIPKTVVPEVELYPVMRIWIELKKDGNDDDPWSDDKDSAFEVDAENKAKIRGQLIAYAEMAMNQQQCTHLYSVLVMHHFVRLIRWDRSGAVVSEKFDLKKHPETLGMFFWQFAHATDEGQGYDPSAELLGPRTKFYRLMDKMAETELDYPFDYIQELFDKSLTDNWPWYNLTVEDEEKGTHYYLVGKPLSVAPGPVGRGTRSYIAWNVEEAKFVHLKASGAPTRGANQDQDEEHDQEHDKDHNEDEDQDEEKRSDKEPNEAQEERADANGRWAPIGNAQASLGGGNLGLPESLQGPKRSHPSLPRRCGYTTSAKVSNYWLTCQVAATTARELPGRRALA</sequence>
<evidence type="ECO:0000313" key="3">
    <source>
        <dbReference type="EMBL" id="OBZ77445.1"/>
    </source>
</evidence>
<accession>A0A1C7MKR5</accession>
<dbReference type="EMBL" id="LUGG01000002">
    <property type="protein sequence ID" value="OBZ77445.1"/>
    <property type="molecule type" value="Genomic_DNA"/>
</dbReference>
<proteinExistence type="predicted"/>
<feature type="compositionally biased region" description="Basic and acidic residues" evidence="1">
    <location>
        <begin position="344"/>
        <end position="362"/>
    </location>
</feature>
<reference evidence="3 4" key="1">
    <citation type="submission" date="2016-03" db="EMBL/GenBank/DDBJ databases">
        <title>Whole genome sequencing of Grifola frondosa 9006-11.</title>
        <authorList>
            <person name="Min B."/>
            <person name="Park H."/>
            <person name="Kim J.-G."/>
            <person name="Cho H."/>
            <person name="Oh Y.-L."/>
            <person name="Kong W.-S."/>
            <person name="Choi I.-G."/>
        </authorList>
    </citation>
    <scope>NUCLEOTIDE SEQUENCE [LARGE SCALE GENOMIC DNA]</scope>
    <source>
        <strain evidence="3 4">9006-11</strain>
    </source>
</reference>
<feature type="region of interest" description="Disordered" evidence="1">
    <location>
        <begin position="312"/>
        <end position="398"/>
    </location>
</feature>
<evidence type="ECO:0000256" key="1">
    <source>
        <dbReference type="SAM" id="MobiDB-lite"/>
    </source>
</evidence>